<feature type="region of interest" description="Disordered" evidence="1">
    <location>
        <begin position="232"/>
        <end position="264"/>
    </location>
</feature>
<gene>
    <name evidence="2" type="ORF">MUN82_04990</name>
</gene>
<dbReference type="RefSeq" id="WP_245095438.1">
    <property type="nucleotide sequence ID" value="NZ_CP095053.1"/>
</dbReference>
<name>A0A8T9SW65_9BACT</name>
<evidence type="ECO:0000256" key="1">
    <source>
        <dbReference type="SAM" id="MobiDB-lite"/>
    </source>
</evidence>
<dbReference type="KEGG" id="haei:MUN82_04990"/>
<dbReference type="Proteomes" id="UP000829925">
    <property type="component" value="Chromosome"/>
</dbReference>
<feature type="region of interest" description="Disordered" evidence="1">
    <location>
        <begin position="20"/>
        <end position="50"/>
    </location>
</feature>
<evidence type="ECO:0000313" key="3">
    <source>
        <dbReference type="Proteomes" id="UP000829925"/>
    </source>
</evidence>
<sequence>MKPLLWLVAGASCLVACRPDSPPSTPAARNHDNLPAGSYRSGDADQTSTQDTLHTANGTVLYLKPVSADYFTRFPDQLGGYLDSTLTATSGRVRRQYDDLIFQPEHGPQVRFHTVLSGVRGPDDPTGRAVHQYWGELPTAHQWVVATEEENRQVTTLVDQRTGHRTKVVGQPAVSPDGRYLIGVRSDQANDGSDESATGMQLYQLGTGPPRLLWTRETLHWGATRARWSGPRTVVLEQERTPPSQEEEGPLPTYAELTVPAPQE</sequence>
<reference evidence="2 3" key="1">
    <citation type="submission" date="2022-04" db="EMBL/GenBank/DDBJ databases">
        <title>Hymenobacter sp. isolated from the air.</title>
        <authorList>
            <person name="Won M."/>
            <person name="Lee C.-M."/>
            <person name="Woen H.-Y."/>
            <person name="Kwon S.-W."/>
        </authorList>
    </citation>
    <scope>NUCLEOTIDE SEQUENCE [LARGE SCALE GENOMIC DNA]</scope>
    <source>
        <strain evidence="3">5413 J-13</strain>
    </source>
</reference>
<organism evidence="2 3">
    <name type="scientific">Hymenobacter aerilatus</name>
    <dbReference type="NCBI Taxonomy" id="2932251"/>
    <lineage>
        <taxon>Bacteria</taxon>
        <taxon>Pseudomonadati</taxon>
        <taxon>Bacteroidota</taxon>
        <taxon>Cytophagia</taxon>
        <taxon>Cytophagales</taxon>
        <taxon>Hymenobacteraceae</taxon>
        <taxon>Hymenobacter</taxon>
    </lineage>
</organism>
<keyword evidence="3" id="KW-1185">Reference proteome</keyword>
<accession>A0A8T9SW65</accession>
<proteinExistence type="predicted"/>
<dbReference type="AlphaFoldDB" id="A0A8T9SW65"/>
<evidence type="ECO:0000313" key="2">
    <source>
        <dbReference type="EMBL" id="UOR06452.1"/>
    </source>
</evidence>
<dbReference type="EMBL" id="CP095053">
    <property type="protein sequence ID" value="UOR06452.1"/>
    <property type="molecule type" value="Genomic_DNA"/>
</dbReference>
<protein>
    <submittedName>
        <fullName evidence="2">Uncharacterized protein</fullName>
    </submittedName>
</protein>